<comment type="subunit">
    <text evidence="4">EntB, EntD, EntE, and EntF form a multienzyme complex called enterobactin synthase.</text>
</comment>
<keyword evidence="13" id="KW-0460">Magnesium</keyword>
<feature type="binding site" evidence="13">
    <location>
        <position position="128"/>
    </location>
    <ligand>
        <name>Mg(2+)</name>
        <dbReference type="ChEBI" id="CHEBI:18420"/>
    </ligand>
</feature>
<dbReference type="GO" id="GO:0008897">
    <property type="term" value="F:holo-[acyl-carrier-protein] synthase activity"/>
    <property type="evidence" value="ECO:0007669"/>
    <property type="project" value="InterPro"/>
</dbReference>
<feature type="binding site" evidence="12">
    <location>
        <position position="172"/>
    </location>
    <ligand>
        <name>CoA</name>
        <dbReference type="ChEBI" id="CHEBI:57287"/>
    </ligand>
</feature>
<name>A0A1G7N2C8_9GAMM</name>
<evidence type="ECO:0000313" key="17">
    <source>
        <dbReference type="Proteomes" id="UP000243378"/>
    </source>
</evidence>
<comment type="similarity">
    <text evidence="3">Belongs to the P-Pant transferase superfamily. EntD family.</text>
</comment>
<dbReference type="InterPro" id="IPR041354">
    <property type="entry name" value="4PPT_N"/>
</dbReference>
<comment type="catalytic activity">
    <reaction evidence="11">
        <text>apo-[peptidyl-carrier protein] + CoA = holo-[peptidyl-carrier protein] + adenosine 3',5'-bisphosphate + H(+)</text>
        <dbReference type="Rhea" id="RHEA:46228"/>
        <dbReference type="Rhea" id="RHEA-COMP:11479"/>
        <dbReference type="Rhea" id="RHEA-COMP:11480"/>
        <dbReference type="ChEBI" id="CHEBI:15378"/>
        <dbReference type="ChEBI" id="CHEBI:29999"/>
        <dbReference type="ChEBI" id="CHEBI:57287"/>
        <dbReference type="ChEBI" id="CHEBI:58343"/>
        <dbReference type="ChEBI" id="CHEBI:64479"/>
    </reaction>
</comment>
<dbReference type="STRING" id="640205.SAMN05216381_2113"/>
<proteinExistence type="inferred from homology"/>
<dbReference type="OrthoDB" id="8210607at2"/>
<sequence>MPAMKTAHLPRCCSPLNDHWPFTQPLLGAHLISTHFDAALVDDADYAAAGVHPVRGVAKRQAEHLAGRMCAREALYRVTGVASVPAVGEDRAPQWPEQVSGSITHSQGWAAAIVAPAQQWRGLGLDVERRLSSERAERLAGEILTADELSRIAPLTPELRAWQISLTFSLKESLFKALYPLVLTRFYFQDAEVLSIDSAQQTARLRLLIDLSEAWPAGSELSGLYAELDNQLLSLVAIAAD</sequence>
<dbReference type="GO" id="GO:0009366">
    <property type="term" value="C:enterobactin synthetase complex"/>
    <property type="evidence" value="ECO:0007669"/>
    <property type="project" value="InterPro"/>
</dbReference>
<dbReference type="PANTHER" id="PTHR38096">
    <property type="entry name" value="ENTEROBACTIN SYNTHASE COMPONENT D"/>
    <property type="match status" value="1"/>
</dbReference>
<organism evidence="16 17">
    <name type="scientific">Phytopseudomonas seleniipraecipitans</name>
    <dbReference type="NCBI Taxonomy" id="640205"/>
    <lineage>
        <taxon>Bacteria</taxon>
        <taxon>Pseudomonadati</taxon>
        <taxon>Pseudomonadota</taxon>
        <taxon>Gammaproteobacteria</taxon>
        <taxon>Pseudomonadales</taxon>
        <taxon>Pseudomonadaceae</taxon>
        <taxon>Phytopseudomonas</taxon>
    </lineage>
</organism>
<keyword evidence="6" id="KW-0808">Transferase</keyword>
<feature type="binding site" evidence="12">
    <location>
        <position position="68"/>
    </location>
    <ligand>
        <name>CoA</name>
        <dbReference type="ChEBI" id="CHEBI:57287"/>
    </ligand>
</feature>
<evidence type="ECO:0000256" key="6">
    <source>
        <dbReference type="ARBA" id="ARBA00022679"/>
    </source>
</evidence>
<dbReference type="Pfam" id="PF17837">
    <property type="entry name" value="4PPT_N"/>
    <property type="match status" value="1"/>
</dbReference>
<dbReference type="GO" id="GO:0000287">
    <property type="term" value="F:magnesium ion binding"/>
    <property type="evidence" value="ECO:0007669"/>
    <property type="project" value="InterPro"/>
</dbReference>
<protein>
    <recommendedName>
        <fullName evidence="5">Enterobactin synthase component D</fullName>
    </recommendedName>
    <alternativeName>
        <fullName evidence="8">4'-phosphopantetheinyl transferase EntD</fullName>
    </alternativeName>
    <alternativeName>
        <fullName evidence="9">Enterochelin synthase D</fullName>
    </alternativeName>
</protein>
<dbReference type="InterPro" id="IPR008278">
    <property type="entry name" value="4-PPantetheinyl_Trfase_dom"/>
</dbReference>
<comment type="cofactor">
    <cofactor evidence="13">
        <name>Mg(2+)</name>
        <dbReference type="ChEBI" id="CHEBI:18420"/>
    </cofactor>
</comment>
<feature type="binding site" evidence="12">
    <location>
        <position position="60"/>
    </location>
    <ligand>
        <name>CoA</name>
        <dbReference type="ChEBI" id="CHEBI:57287"/>
    </ligand>
</feature>
<dbReference type="InterPro" id="IPR037143">
    <property type="entry name" value="4-PPantetheinyl_Trfase_dom_sf"/>
</dbReference>
<dbReference type="UniPathway" id="UPA00017"/>
<evidence type="ECO:0000256" key="12">
    <source>
        <dbReference type="PIRSR" id="PIRSR603542-1"/>
    </source>
</evidence>
<accession>A0A1G7N2C8</accession>
<evidence type="ECO:0000256" key="9">
    <source>
        <dbReference type="ARBA" id="ARBA00031996"/>
    </source>
</evidence>
<reference evidence="16 17" key="1">
    <citation type="submission" date="2016-10" db="EMBL/GenBank/DDBJ databases">
        <authorList>
            <person name="de Groot N.N."/>
        </authorList>
    </citation>
    <scope>NUCLEOTIDE SEQUENCE [LARGE SCALE GENOMIC DNA]</scope>
    <source>
        <strain evidence="16 17">LMG 25475</strain>
    </source>
</reference>
<dbReference type="Gene3D" id="3.90.470.20">
    <property type="entry name" value="4'-phosphopantetheinyl transferase domain"/>
    <property type="match status" value="1"/>
</dbReference>
<dbReference type="GO" id="GO:0009239">
    <property type="term" value="P:enterobactin biosynthetic process"/>
    <property type="evidence" value="ECO:0007669"/>
    <property type="project" value="UniProtKB-UniPathway"/>
</dbReference>
<evidence type="ECO:0000259" key="15">
    <source>
        <dbReference type="Pfam" id="PF17837"/>
    </source>
</evidence>
<dbReference type="EMBL" id="FNBM01000004">
    <property type="protein sequence ID" value="SDF68174.1"/>
    <property type="molecule type" value="Genomic_DNA"/>
</dbReference>
<evidence type="ECO:0000256" key="13">
    <source>
        <dbReference type="PIRSR" id="PIRSR603542-2"/>
    </source>
</evidence>
<feature type="domain" description="4'-phosphopantetheinyl transferase N-terminal" evidence="15">
    <location>
        <begin position="57"/>
        <end position="115"/>
    </location>
</feature>
<evidence type="ECO:0000256" key="8">
    <source>
        <dbReference type="ARBA" id="ARBA00029894"/>
    </source>
</evidence>
<feature type="binding site" evidence="12">
    <location>
        <position position="126"/>
    </location>
    <ligand>
        <name>CoA</name>
        <dbReference type="ChEBI" id="CHEBI:57287"/>
    </ligand>
</feature>
<dbReference type="AlphaFoldDB" id="A0A1G7N2C8"/>
<dbReference type="PRINTS" id="PR01399">
    <property type="entry name" value="ENTSNTHTASED"/>
</dbReference>
<evidence type="ECO:0000256" key="1">
    <source>
        <dbReference type="ARBA" id="ARBA00003937"/>
    </source>
</evidence>
<dbReference type="Pfam" id="PF01648">
    <property type="entry name" value="ACPS"/>
    <property type="match status" value="1"/>
</dbReference>
<evidence type="ECO:0000256" key="4">
    <source>
        <dbReference type="ARBA" id="ARBA00011503"/>
    </source>
</evidence>
<dbReference type="RefSeq" id="WP_092367608.1">
    <property type="nucleotide sequence ID" value="NZ_FNBM01000004.1"/>
</dbReference>
<dbReference type="GO" id="GO:0005886">
    <property type="term" value="C:plasma membrane"/>
    <property type="evidence" value="ECO:0007669"/>
    <property type="project" value="TreeGrafter"/>
</dbReference>
<dbReference type="InterPro" id="IPR003542">
    <property type="entry name" value="Enbac_synth_compD-like"/>
</dbReference>
<evidence type="ECO:0000313" key="16">
    <source>
        <dbReference type="EMBL" id="SDF68174.1"/>
    </source>
</evidence>
<evidence type="ECO:0000256" key="11">
    <source>
        <dbReference type="ARBA" id="ARBA00049191"/>
    </source>
</evidence>
<feature type="binding site" evidence="13">
    <location>
        <position position="126"/>
    </location>
    <ligand>
        <name>Mg(2+)</name>
        <dbReference type="ChEBI" id="CHEBI:18420"/>
    </ligand>
</feature>
<evidence type="ECO:0000259" key="14">
    <source>
        <dbReference type="Pfam" id="PF01648"/>
    </source>
</evidence>
<gene>
    <name evidence="16" type="ORF">SAMN05216381_2113</name>
</gene>
<comment type="function">
    <text evidence="1">Involved in the biosynthesis of the siderophore enterobactin (enterochelin), which is a macrocyclic trimeric lactone of N-(2,3-dihydroxybenzoyl)-serine. The serine trilactone serves as a scaffolding for the three catechol functionalities that provide hexadentate coordination for the tightly ligated iron(2+) atoms. Plays an essential role in the assembly of the enterobactin by catalyzing the transfer of the 4'-phosphopantetheine (Ppant) moiety from coenzyme A to the apo-domains of both EntB (ArCP domain) and EntF (PCP domain) to yield their holo-forms which make them competent for the activation of 2,3-dihydroxybenzoate (DHB) and L-serine, respectively.</text>
</comment>
<keyword evidence="13" id="KW-0479">Metal-binding</keyword>
<comment type="catalytic activity">
    <reaction evidence="10">
        <text>apo-[aryl-carrier protein] + CoA = holo-[aryl-carrier protein] + adenosine 3',5'-bisphosphate + H(+)</text>
        <dbReference type="Rhea" id="RHEA:48404"/>
        <dbReference type="Rhea" id="RHEA-COMP:15903"/>
        <dbReference type="Rhea" id="RHEA-COMP:17557"/>
        <dbReference type="ChEBI" id="CHEBI:15378"/>
        <dbReference type="ChEBI" id="CHEBI:29999"/>
        <dbReference type="ChEBI" id="CHEBI:57287"/>
        <dbReference type="ChEBI" id="CHEBI:58343"/>
        <dbReference type="ChEBI" id="CHEBI:64479"/>
    </reaction>
</comment>
<evidence type="ECO:0000256" key="7">
    <source>
        <dbReference type="ARBA" id="ARBA00023191"/>
    </source>
</evidence>
<feature type="domain" description="4'-phosphopantetheinyl transferase" evidence="14">
    <location>
        <begin position="122"/>
        <end position="208"/>
    </location>
</feature>
<evidence type="ECO:0000256" key="10">
    <source>
        <dbReference type="ARBA" id="ARBA00049176"/>
    </source>
</evidence>
<feature type="binding site" evidence="12">
    <location>
        <position position="176"/>
    </location>
    <ligand>
        <name>CoA</name>
        <dbReference type="ChEBI" id="CHEBI:57287"/>
    </ligand>
</feature>
<dbReference type="SUPFAM" id="SSF56214">
    <property type="entry name" value="4'-phosphopantetheinyl transferase"/>
    <property type="match status" value="1"/>
</dbReference>
<evidence type="ECO:0000256" key="5">
    <source>
        <dbReference type="ARBA" id="ARBA00019087"/>
    </source>
</evidence>
<evidence type="ECO:0000256" key="2">
    <source>
        <dbReference type="ARBA" id="ARBA00004993"/>
    </source>
</evidence>
<evidence type="ECO:0000256" key="3">
    <source>
        <dbReference type="ARBA" id="ARBA00008342"/>
    </source>
</evidence>
<dbReference type="Proteomes" id="UP000243378">
    <property type="component" value="Unassembled WGS sequence"/>
</dbReference>
<comment type="pathway">
    <text evidence="2">Siderophore biosynthesis; enterobactin biosynthesis.</text>
</comment>
<dbReference type="PANTHER" id="PTHR38096:SF1">
    <property type="entry name" value="ENTEROBACTIN SYNTHASE COMPONENT D"/>
    <property type="match status" value="1"/>
</dbReference>
<keyword evidence="7" id="KW-0259">Enterobactin biosynthesis</keyword>
<feature type="binding site" evidence="12">
    <location>
        <begin position="104"/>
        <end position="105"/>
    </location>
    <ligand>
        <name>CoA</name>
        <dbReference type="ChEBI" id="CHEBI:57287"/>
    </ligand>
</feature>